<comment type="subcellular location">
    <subcellularLocation>
        <location evidence="2 10">Endoplasmic reticulum membrane</location>
        <topology evidence="2 10">Single-pass type I membrane protein</topology>
    </subcellularLocation>
</comment>
<keyword evidence="12" id="KW-1185">Reference proteome</keyword>
<evidence type="ECO:0000256" key="8">
    <source>
        <dbReference type="ARBA" id="ARBA00022989"/>
    </source>
</evidence>
<feature type="signal peptide" evidence="10">
    <location>
        <begin position="1"/>
        <end position="27"/>
    </location>
</feature>
<feature type="transmembrane region" description="Helical" evidence="10">
    <location>
        <begin position="442"/>
        <end position="461"/>
    </location>
</feature>
<dbReference type="AlphaFoldDB" id="W1PKU2"/>
<dbReference type="GO" id="GO:0008250">
    <property type="term" value="C:oligosaccharyltransferase complex"/>
    <property type="evidence" value="ECO:0000318"/>
    <property type="project" value="GO_Central"/>
</dbReference>
<dbReference type="Pfam" id="PF04597">
    <property type="entry name" value="Ribophorin_I"/>
    <property type="match status" value="1"/>
</dbReference>
<evidence type="ECO:0000256" key="2">
    <source>
        <dbReference type="ARBA" id="ARBA00004115"/>
    </source>
</evidence>
<dbReference type="PANTHER" id="PTHR21049:SF2">
    <property type="entry name" value="DOLICHYL-DIPHOSPHOOLIGOSACCHARIDE--PROTEIN GLYCOSYLTRANSFERASE SUBUNIT 1B"/>
    <property type="match status" value="1"/>
</dbReference>
<evidence type="ECO:0000256" key="4">
    <source>
        <dbReference type="ARBA" id="ARBA00008905"/>
    </source>
</evidence>
<dbReference type="EMBL" id="KI393463">
    <property type="protein sequence ID" value="ERN08374.1"/>
    <property type="molecule type" value="Genomic_DNA"/>
</dbReference>
<keyword evidence="9 10" id="KW-0472">Membrane</keyword>
<comment type="subunit">
    <text evidence="10">Component of the oligosaccharyltransferase (OST) complex.</text>
</comment>
<evidence type="ECO:0000256" key="10">
    <source>
        <dbReference type="RuleBase" id="RU361143"/>
    </source>
</evidence>
<evidence type="ECO:0000256" key="9">
    <source>
        <dbReference type="ARBA" id="ARBA00023136"/>
    </source>
</evidence>
<name>W1PKU2_AMBTC</name>
<dbReference type="InterPro" id="IPR007676">
    <property type="entry name" value="Ribophorin_I"/>
</dbReference>
<dbReference type="GO" id="GO:0018279">
    <property type="term" value="P:protein N-linked glycosylation via asparagine"/>
    <property type="evidence" value="ECO:0000318"/>
    <property type="project" value="GO_Central"/>
</dbReference>
<evidence type="ECO:0000256" key="7">
    <source>
        <dbReference type="ARBA" id="ARBA00022824"/>
    </source>
</evidence>
<proteinExistence type="inferred from homology"/>
<dbReference type="OMA" id="THYTLGY"/>
<comment type="function">
    <text evidence="1 10">Subunit of the oligosaccharyl transferase (OST) complex that catalyzes the initial transfer of a defined glycan (Glc(3)Man(9)GlcNAc(2) in eukaryotes) from the lipid carrier dolichol-pyrophosphate to an asparagine residue within an Asn-X-Ser/Thr consensus motif in nascent polypeptide chains, the first step in protein N-glycosylation. N-glycosylation occurs cotranslationally and the complex associates with the Sec61 complex at the channel-forming translocon complex that mediates protein translocation across the endoplasmic reticulum (ER). All subunits are required for a maximal enzyme activity.</text>
</comment>
<feature type="chain" id="PRO_5005149679" description="Dolichyl-diphosphooligosaccharide--protein glycosyltransferase subunit 1" evidence="10">
    <location>
        <begin position="28"/>
        <end position="476"/>
    </location>
</feature>
<dbReference type="Gramene" id="ERN08374">
    <property type="protein sequence ID" value="ERN08374"/>
    <property type="gene ID" value="AMTR_s00148p00056840"/>
</dbReference>
<keyword evidence="7 10" id="KW-0256">Endoplasmic reticulum</keyword>
<evidence type="ECO:0000313" key="12">
    <source>
        <dbReference type="Proteomes" id="UP000017836"/>
    </source>
</evidence>
<gene>
    <name evidence="11" type="ORF">AMTR_s00148p00056840</name>
</gene>
<evidence type="ECO:0000313" key="11">
    <source>
        <dbReference type="EMBL" id="ERN08374.1"/>
    </source>
</evidence>
<keyword evidence="6 10" id="KW-0732">Signal</keyword>
<evidence type="ECO:0000256" key="3">
    <source>
        <dbReference type="ARBA" id="ARBA00004922"/>
    </source>
</evidence>
<dbReference type="OrthoDB" id="310030at2759"/>
<evidence type="ECO:0000256" key="6">
    <source>
        <dbReference type="ARBA" id="ARBA00022729"/>
    </source>
</evidence>
<reference evidence="12" key="1">
    <citation type="journal article" date="2013" name="Science">
        <title>The Amborella genome and the evolution of flowering plants.</title>
        <authorList>
            <consortium name="Amborella Genome Project"/>
        </authorList>
    </citation>
    <scope>NUCLEOTIDE SEQUENCE [LARGE SCALE GENOMIC DNA]</scope>
</reference>
<evidence type="ECO:0000256" key="5">
    <source>
        <dbReference type="ARBA" id="ARBA00022692"/>
    </source>
</evidence>
<accession>W1PKU2</accession>
<dbReference type="PANTHER" id="PTHR21049">
    <property type="entry name" value="RIBOPHORIN I"/>
    <property type="match status" value="1"/>
</dbReference>
<dbReference type="STRING" id="13333.W1PKU2"/>
<keyword evidence="5 10" id="KW-0812">Transmembrane</keyword>
<protein>
    <recommendedName>
        <fullName evidence="10">Dolichyl-diphosphooligosaccharide--protein glycosyltransferase subunit 1</fullName>
    </recommendedName>
</protein>
<dbReference type="UniPathway" id="UPA00378"/>
<organism evidence="11 12">
    <name type="scientific">Amborella trichopoda</name>
    <dbReference type="NCBI Taxonomy" id="13333"/>
    <lineage>
        <taxon>Eukaryota</taxon>
        <taxon>Viridiplantae</taxon>
        <taxon>Streptophyta</taxon>
        <taxon>Embryophyta</taxon>
        <taxon>Tracheophyta</taxon>
        <taxon>Spermatophyta</taxon>
        <taxon>Magnoliopsida</taxon>
        <taxon>Amborellales</taxon>
        <taxon>Amborellaceae</taxon>
        <taxon>Amborella</taxon>
    </lineage>
</organism>
<dbReference type="eggNOG" id="KOG2291">
    <property type="taxonomic scope" value="Eukaryota"/>
</dbReference>
<sequence length="476" mass="53815">MGASRLRFFALIFILLPFLFLFGISYASSELVINKAERRIDLTSSIVRVYTTLKVENTGPSSASEVLLAFSPAETEHLSVIKASFVEGKRKKKTFSPLPVNPTKLPSAPKGTQLFSLSLSKPLNNGESITLEVLTIFTHSLQPFPVEISQSESQFVHYRDSAVLLSPYEIKEQITYIKTPSNKIESYTRVDPTNVVGTELKYGRFNDRPAFSFLPIMVHFENNHPFAVVEELIRRIEVSHWGSVQVKEHYRLVHAGARHKGVFSRVDYQARPAFSGVSSLKHLLARLPPHVHSVYYRDEIGNISSSHLRGDSQKSELEIQPRYPLFGGWKAHFIIGYSLPLQDFLFETEEGKRYLNFSFGCPFVETVVDKLTIKIVLPEGSKVPTAEVPFLVEQDQETSFSYLDVIGRPVVVLKAKNIVPEHNVPFQVHYKFNRIFMLAEPLMLVSAVFLFFVACIAYLNIDLSIARPSSLQSSKE</sequence>
<comment type="similarity">
    <text evidence="4 10">Belongs to the OST1 family.</text>
</comment>
<dbReference type="KEGG" id="atr:18995797"/>
<dbReference type="Proteomes" id="UP000017836">
    <property type="component" value="Unassembled WGS sequence"/>
</dbReference>
<keyword evidence="8 10" id="KW-1133">Transmembrane helix</keyword>
<dbReference type="HOGENOM" id="CLU_031381_0_1_1"/>
<evidence type="ECO:0000256" key="1">
    <source>
        <dbReference type="ARBA" id="ARBA00002791"/>
    </source>
</evidence>
<comment type="pathway">
    <text evidence="3 10">Protein modification; protein glycosylation.</text>
</comment>